<keyword evidence="4" id="KW-0560">Oxidoreductase</keyword>
<keyword evidence="3" id="KW-0274">FAD</keyword>
<dbReference type="Pfam" id="PF01593">
    <property type="entry name" value="Amino_oxidase"/>
    <property type="match status" value="1"/>
</dbReference>
<comment type="pathway">
    <text evidence="6">Porphyrin-containing compound metabolism.</text>
</comment>
<evidence type="ECO:0000259" key="8">
    <source>
        <dbReference type="Pfam" id="PF01593"/>
    </source>
</evidence>
<evidence type="ECO:0000256" key="3">
    <source>
        <dbReference type="ARBA" id="ARBA00022827"/>
    </source>
</evidence>
<feature type="domain" description="Amine oxidase" evidence="8">
    <location>
        <begin position="15"/>
        <end position="464"/>
    </location>
</feature>
<dbReference type="PANTHER" id="PTHR42923:SF3">
    <property type="entry name" value="PROTOPORPHYRINOGEN OXIDASE"/>
    <property type="match status" value="1"/>
</dbReference>
<keyword evidence="7" id="KW-1133">Transmembrane helix</keyword>
<dbReference type="PANTHER" id="PTHR42923">
    <property type="entry name" value="PROTOPORPHYRINOGEN OXIDASE"/>
    <property type="match status" value="1"/>
</dbReference>
<dbReference type="InterPro" id="IPR036188">
    <property type="entry name" value="FAD/NAD-bd_sf"/>
</dbReference>
<dbReference type="Gene3D" id="1.10.3110.10">
    <property type="entry name" value="protoporphyrinogen ix oxidase, domain 3"/>
    <property type="match status" value="1"/>
</dbReference>
<dbReference type="EMBL" id="LVJS01000016">
    <property type="protein sequence ID" value="KZC24917.1"/>
    <property type="molecule type" value="Genomic_DNA"/>
</dbReference>
<evidence type="ECO:0000256" key="7">
    <source>
        <dbReference type="SAM" id="Phobius"/>
    </source>
</evidence>
<feature type="transmembrane region" description="Helical" evidence="7">
    <location>
        <begin position="6"/>
        <end position="24"/>
    </location>
</feature>
<evidence type="ECO:0000313" key="10">
    <source>
        <dbReference type="Proteomes" id="UP000076131"/>
    </source>
</evidence>
<dbReference type="STRING" id="416169.RHOFW104T7_06150"/>
<comment type="cofactor">
    <cofactor evidence="1">
        <name>FAD</name>
        <dbReference type="ChEBI" id="CHEBI:57692"/>
    </cofactor>
</comment>
<dbReference type="SUPFAM" id="SSF54373">
    <property type="entry name" value="FAD-linked reductases, C-terminal domain"/>
    <property type="match status" value="1"/>
</dbReference>
<dbReference type="GO" id="GO:0004729">
    <property type="term" value="F:oxygen-dependent protoporphyrinogen oxidase activity"/>
    <property type="evidence" value="ECO:0007669"/>
    <property type="project" value="InterPro"/>
</dbReference>
<dbReference type="Gene3D" id="3.50.50.60">
    <property type="entry name" value="FAD/NAD(P)-binding domain"/>
    <property type="match status" value="1"/>
</dbReference>
<dbReference type="NCBIfam" id="NF008845">
    <property type="entry name" value="PRK11883.1-5"/>
    <property type="match status" value="1"/>
</dbReference>
<dbReference type="NCBIfam" id="TIGR00562">
    <property type="entry name" value="proto_IX_ox"/>
    <property type="match status" value="1"/>
</dbReference>
<dbReference type="Gene3D" id="3.90.660.20">
    <property type="entry name" value="Protoporphyrinogen oxidase, mitochondrial, domain 2"/>
    <property type="match status" value="1"/>
</dbReference>
<dbReference type="InterPro" id="IPR002937">
    <property type="entry name" value="Amino_oxidase"/>
</dbReference>
<keyword evidence="2" id="KW-0285">Flavoprotein</keyword>
<evidence type="ECO:0000256" key="6">
    <source>
        <dbReference type="ARBA" id="ARBA00023444"/>
    </source>
</evidence>
<keyword evidence="10" id="KW-1185">Reference proteome</keyword>
<comment type="caution">
    <text evidence="9">The sequence shown here is derived from an EMBL/GenBank/DDBJ whole genome shotgun (WGS) entry which is preliminary data.</text>
</comment>
<sequence>MTGQPLHAAIIGGGITGLTAAFYLQRRLEDMGSAPRLALLESEPRLGGKIRTTIRDGFLMEHGPDSFVASKKGAYQLVQDIGLENELVRNHTGQAFIARGDRLYPIPAGTMMGIPVRLWPLLRSPLLSPLGKMRVVQDLFWQRKEPGGDQPVGDFFRRHLGNHIVDRLIEPLLSGIYAGDIDHYSLQALFPQIHQLSKNRRSLIRAMSGAYAHVRQAPAGKAQGQFLSFKTGLQSLTARIESRLKSCTIMKGSPARAIRRQGGHYRVELDDGRTLDACSIILAVPGSAAVKLFPAAGNAISPVLLTPPTSVANVVMAFPQGTAGMSLNGTGFVVPRGSGHAITACTWAHLKWPHVAPNGAALLRCYIGGPHDAQLVDESDATIVDTVMADLRHLMALRETPAFYQVTRWKHAMPQYSVGHLERLGDTRRTIATQFPGVFLAGATYGGVGLPDCIRQGEQVAHDLVDHLAQRNLLNSREASHVD</sequence>
<evidence type="ECO:0000256" key="4">
    <source>
        <dbReference type="ARBA" id="ARBA00023002"/>
    </source>
</evidence>
<accession>A0A154QKU9</accession>
<keyword evidence="7" id="KW-0472">Membrane</keyword>
<dbReference type="InterPro" id="IPR050464">
    <property type="entry name" value="Zeta_carotene_desat/Oxidored"/>
</dbReference>
<protein>
    <submittedName>
        <fullName evidence="9">Protoporphyrinogen oxidase</fullName>
    </submittedName>
</protein>
<proteinExistence type="predicted"/>
<dbReference type="InterPro" id="IPR004572">
    <property type="entry name" value="Protoporphyrinogen_oxidase"/>
</dbReference>
<keyword evidence="5" id="KW-0350">Heme biosynthesis</keyword>
<evidence type="ECO:0000313" key="9">
    <source>
        <dbReference type="EMBL" id="KZC24917.1"/>
    </source>
</evidence>
<dbReference type="Proteomes" id="UP000076131">
    <property type="component" value="Unassembled WGS sequence"/>
</dbReference>
<dbReference type="AlphaFoldDB" id="A0A154QKU9"/>
<evidence type="ECO:0000256" key="1">
    <source>
        <dbReference type="ARBA" id="ARBA00001974"/>
    </source>
</evidence>
<evidence type="ECO:0000256" key="2">
    <source>
        <dbReference type="ARBA" id="ARBA00022630"/>
    </source>
</evidence>
<evidence type="ECO:0000256" key="5">
    <source>
        <dbReference type="ARBA" id="ARBA00023133"/>
    </source>
</evidence>
<name>A0A154QKU9_9GAMM</name>
<keyword evidence="7" id="KW-0812">Transmembrane</keyword>
<dbReference type="SUPFAM" id="SSF51905">
    <property type="entry name" value="FAD/NAD(P)-binding domain"/>
    <property type="match status" value="1"/>
</dbReference>
<reference evidence="9 10" key="1">
    <citation type="journal article" date="2016" name="MBio">
        <title>Lateral Gene Transfer in a Heavy Metal-Contaminated-Groundwater Microbial Community.</title>
        <authorList>
            <person name="Hemme C.L."/>
            <person name="Green S.J."/>
            <person name="Rishishwar L."/>
            <person name="Prakash O."/>
            <person name="Pettenato A."/>
            <person name="Chakraborty R."/>
            <person name="Deutschbauer A.M."/>
            <person name="Van Nostrand J.D."/>
            <person name="Wu L."/>
            <person name="He Z."/>
            <person name="Jordan I.K."/>
            <person name="Hazen T.C."/>
            <person name="Arkin A.P."/>
            <person name="Kostka J.E."/>
            <person name="Zhou J."/>
        </authorList>
    </citation>
    <scope>NUCLEOTIDE SEQUENCE [LARGE SCALE GENOMIC DNA]</scope>
    <source>
        <strain evidence="9 10">FW104-T7</strain>
    </source>
</reference>
<dbReference type="GO" id="GO:0006783">
    <property type="term" value="P:heme biosynthetic process"/>
    <property type="evidence" value="ECO:0007669"/>
    <property type="project" value="UniProtKB-KW"/>
</dbReference>
<organism evidence="9 10">
    <name type="scientific">Rhodanobacter thiooxydans</name>
    <dbReference type="NCBI Taxonomy" id="416169"/>
    <lineage>
        <taxon>Bacteria</taxon>
        <taxon>Pseudomonadati</taxon>
        <taxon>Pseudomonadota</taxon>
        <taxon>Gammaproteobacteria</taxon>
        <taxon>Lysobacterales</taxon>
        <taxon>Rhodanobacteraceae</taxon>
        <taxon>Rhodanobacter</taxon>
    </lineage>
</organism>
<dbReference type="RefSeq" id="WP_007511835.1">
    <property type="nucleotide sequence ID" value="NZ_LVJS01000016.1"/>
</dbReference>
<gene>
    <name evidence="9" type="ORF">RHOFW104T7_06150</name>
</gene>